<keyword evidence="4 8" id="KW-0547">Nucleotide-binding</keyword>
<dbReference type="Gene3D" id="3.40.50.300">
    <property type="entry name" value="P-loop containing nucleotide triphosphate hydrolases"/>
    <property type="match status" value="1"/>
</dbReference>
<dbReference type="SMART" id="SM00382">
    <property type="entry name" value="AAA"/>
    <property type="match status" value="1"/>
</dbReference>
<feature type="region of interest" description="Domain I, interacts with DnaA modulators" evidence="8">
    <location>
        <begin position="1"/>
        <end position="143"/>
    </location>
</feature>
<accession>A0A1H3F4P5</accession>
<feature type="region of interest" description="Domain IV, binds dsDNA" evidence="8">
    <location>
        <begin position="379"/>
        <end position="500"/>
    </location>
</feature>
<dbReference type="PANTHER" id="PTHR30050">
    <property type="entry name" value="CHROMOSOMAL REPLICATION INITIATOR PROTEIN DNAA"/>
    <property type="match status" value="1"/>
</dbReference>
<dbReference type="Pfam" id="PF08299">
    <property type="entry name" value="Bac_DnaA_C"/>
    <property type="match status" value="1"/>
</dbReference>
<dbReference type="Pfam" id="PF00308">
    <property type="entry name" value="Bac_DnaA"/>
    <property type="match status" value="1"/>
</dbReference>
<dbReference type="CDD" id="cd00009">
    <property type="entry name" value="AAA"/>
    <property type="match status" value="1"/>
</dbReference>
<sequence length="500" mass="57081">MHFFPHSAILISYKQDVDKLKSLNPCTVSVGGLLKKCEYLEELLEHSIDTIWQKALDMISEDMPEVSFNTWFTELIPMEFISHDFYVKVATSNAKFCKSVLDTRYLTLTNNAVSNVLGENIQVKFILDDSEIPRGKKLVLEATPSKEPSSNQSGSRRIKSSSNLNSKYTFDKFVIGENNRFAHAACVAVSEFPSERYNPLFIYGGVGLGKTHLMQAIGNFISEYSNNRVVYVSCETFTNEFIDSIKNQNSETFRNKYRNVDILLIDDIQFLAKKEGTQEEFFHTFNTLHEENKQIVISSDRPPREIPNLAERLRSRFEMGLITDISTPNFETRIAILRKKAESYAEDIPDDVLNFIADNIHSNIRELEGALTTVVAYSKLHGQKISLNFARDALKDLFKDKANIVIDAAYIKETTAKYFNITVEEMDSKKRTKAISTPRQVAMYLTREMTELSLPRIGEEFGGRDHSTIIHGCQKISEEMDSNTDFKNLIIRIQNEIKGD</sequence>
<dbReference type="GO" id="GO:0005886">
    <property type="term" value="C:plasma membrane"/>
    <property type="evidence" value="ECO:0007669"/>
    <property type="project" value="TreeGrafter"/>
</dbReference>
<feature type="domain" description="AAA+ ATPase" evidence="13">
    <location>
        <begin position="196"/>
        <end position="323"/>
    </location>
</feature>
<feature type="compositionally biased region" description="Polar residues" evidence="12">
    <location>
        <begin position="146"/>
        <end position="160"/>
    </location>
</feature>
<gene>
    <name evidence="8" type="primary">dnaA</name>
    <name evidence="15" type="ORF">SAMN04488579_10928</name>
</gene>
<evidence type="ECO:0000256" key="12">
    <source>
        <dbReference type="SAM" id="MobiDB-lite"/>
    </source>
</evidence>
<dbReference type="InterPro" id="IPR018312">
    <property type="entry name" value="Chromosome_initiator_DnaA_CS"/>
</dbReference>
<evidence type="ECO:0000256" key="8">
    <source>
        <dbReference type="HAMAP-Rule" id="MF_00377"/>
    </source>
</evidence>
<dbReference type="Gene3D" id="1.10.8.60">
    <property type="match status" value="1"/>
</dbReference>
<dbReference type="InterPro" id="IPR027417">
    <property type="entry name" value="P-loop_NTPase"/>
</dbReference>
<feature type="region of interest" description="Disordered" evidence="12">
    <location>
        <begin position="140"/>
        <end position="160"/>
    </location>
</feature>
<dbReference type="FunFam" id="1.10.8.60:FF:000003">
    <property type="entry name" value="Chromosomal replication initiator protein DnaA"/>
    <property type="match status" value="1"/>
</dbReference>
<dbReference type="Gene3D" id="1.10.1750.10">
    <property type="match status" value="1"/>
</dbReference>
<keyword evidence="5 8" id="KW-0067">ATP-binding</keyword>
<keyword evidence="6 8" id="KW-0446">Lipid-binding</keyword>
<dbReference type="CDD" id="cd06571">
    <property type="entry name" value="Bac_DnaA_C"/>
    <property type="match status" value="1"/>
</dbReference>
<evidence type="ECO:0000256" key="2">
    <source>
        <dbReference type="ARBA" id="ARBA00022490"/>
    </source>
</evidence>
<evidence type="ECO:0000256" key="7">
    <source>
        <dbReference type="ARBA" id="ARBA00023125"/>
    </source>
</evidence>
<feature type="binding site" evidence="8">
    <location>
        <position position="209"/>
    </location>
    <ligand>
        <name>ATP</name>
        <dbReference type="ChEBI" id="CHEBI:30616"/>
    </ligand>
</feature>
<dbReference type="InterPro" id="IPR038454">
    <property type="entry name" value="DnaA_N_sf"/>
</dbReference>
<dbReference type="InterPro" id="IPR020591">
    <property type="entry name" value="Chromosome_initiator_DnaA-like"/>
</dbReference>
<evidence type="ECO:0000313" key="15">
    <source>
        <dbReference type="EMBL" id="SDX85966.1"/>
    </source>
</evidence>
<feature type="binding site" evidence="8">
    <location>
        <position position="211"/>
    </location>
    <ligand>
        <name>ATP</name>
        <dbReference type="ChEBI" id="CHEBI:30616"/>
    </ligand>
</feature>
<dbReference type="SUPFAM" id="SSF52540">
    <property type="entry name" value="P-loop containing nucleoside triphosphate hydrolases"/>
    <property type="match status" value="1"/>
</dbReference>
<evidence type="ECO:0000256" key="5">
    <source>
        <dbReference type="ARBA" id="ARBA00022840"/>
    </source>
</evidence>
<evidence type="ECO:0000256" key="11">
    <source>
        <dbReference type="RuleBase" id="RU004227"/>
    </source>
</evidence>
<evidence type="ECO:0000256" key="1">
    <source>
        <dbReference type="ARBA" id="ARBA00006583"/>
    </source>
</evidence>
<dbReference type="PROSITE" id="PS01008">
    <property type="entry name" value="DNAA"/>
    <property type="match status" value="1"/>
</dbReference>
<dbReference type="GO" id="GO:0005737">
    <property type="term" value="C:cytoplasm"/>
    <property type="evidence" value="ECO:0007669"/>
    <property type="project" value="UniProtKB-SubCell"/>
</dbReference>
<keyword evidence="3 8" id="KW-0235">DNA replication</keyword>
<dbReference type="InterPro" id="IPR013317">
    <property type="entry name" value="DnaA_dom"/>
</dbReference>
<dbReference type="EMBL" id="FNOU01000009">
    <property type="protein sequence ID" value="SDX85966.1"/>
    <property type="molecule type" value="Genomic_DNA"/>
</dbReference>
<dbReference type="STRING" id="1528.SAMN04488579_10928"/>
<feature type="binding site" evidence="8">
    <location>
        <position position="210"/>
    </location>
    <ligand>
        <name>ATP</name>
        <dbReference type="ChEBI" id="CHEBI:30616"/>
    </ligand>
</feature>
<evidence type="ECO:0000259" key="13">
    <source>
        <dbReference type="SMART" id="SM00382"/>
    </source>
</evidence>
<proteinExistence type="inferred from homology"/>
<dbReference type="PANTHER" id="PTHR30050:SF2">
    <property type="entry name" value="CHROMOSOMAL REPLICATION INITIATOR PROTEIN DNAA"/>
    <property type="match status" value="1"/>
</dbReference>
<dbReference type="Proteomes" id="UP000199652">
    <property type="component" value="Unassembled WGS sequence"/>
</dbReference>
<keyword evidence="7 8" id="KW-0238">DNA-binding</keyword>
<dbReference type="PRINTS" id="PR00051">
    <property type="entry name" value="DNAA"/>
</dbReference>
<dbReference type="SMART" id="SM00760">
    <property type="entry name" value="Bac_DnaA_C"/>
    <property type="match status" value="1"/>
</dbReference>
<evidence type="ECO:0000256" key="6">
    <source>
        <dbReference type="ARBA" id="ARBA00023121"/>
    </source>
</evidence>
<dbReference type="GO" id="GO:0003688">
    <property type="term" value="F:DNA replication origin binding"/>
    <property type="evidence" value="ECO:0007669"/>
    <property type="project" value="UniProtKB-UniRule"/>
</dbReference>
<keyword evidence="16" id="KW-1185">Reference proteome</keyword>
<dbReference type="Gene3D" id="3.30.300.180">
    <property type="match status" value="1"/>
</dbReference>
<comment type="subunit">
    <text evidence="8">Oligomerizes as a right-handed, spiral filament on DNA at oriC.</text>
</comment>
<dbReference type="AlphaFoldDB" id="A0A1H3F4P5"/>
<comment type="domain">
    <text evidence="8">Domain I is involved in oligomerization and binding regulators, domain II is flexibile and of varying length in different bacteria, domain III forms the AAA+ region, while domain IV binds dsDNA.</text>
</comment>
<dbReference type="NCBIfam" id="TIGR00362">
    <property type="entry name" value="DnaA"/>
    <property type="match status" value="1"/>
</dbReference>
<evidence type="ECO:0000259" key="14">
    <source>
        <dbReference type="SMART" id="SM00760"/>
    </source>
</evidence>
<dbReference type="GO" id="GO:0006275">
    <property type="term" value="P:regulation of DNA replication"/>
    <property type="evidence" value="ECO:0007669"/>
    <property type="project" value="UniProtKB-UniRule"/>
</dbReference>
<dbReference type="InterPro" id="IPR003593">
    <property type="entry name" value="AAA+_ATPase"/>
</dbReference>
<comment type="similarity">
    <text evidence="1 8 11">Belongs to the DnaA family.</text>
</comment>
<comment type="caution">
    <text evidence="8">Lacks conserved residue(s) required for the propagation of feature annotation.</text>
</comment>
<evidence type="ECO:0000256" key="9">
    <source>
        <dbReference type="NCBIfam" id="TIGR00362"/>
    </source>
</evidence>
<dbReference type="HAMAP" id="MF_00377">
    <property type="entry name" value="DnaA_bact"/>
    <property type="match status" value="1"/>
</dbReference>
<keyword evidence="2 8" id="KW-0963">Cytoplasm</keyword>
<protein>
    <recommendedName>
        <fullName evidence="8 9">Chromosomal replication initiator protein DnaA</fullName>
    </recommendedName>
</protein>
<evidence type="ECO:0000256" key="3">
    <source>
        <dbReference type="ARBA" id="ARBA00022705"/>
    </source>
</evidence>
<comment type="function">
    <text evidence="8 10">Plays an essential role in the initiation and regulation of chromosomal replication. ATP-DnaA binds to the origin of replication (oriC) to initiate formation of the DNA replication initiation complex once per cell cycle. Binds the DnaA box (a 9 base pair repeat at the origin) and separates the double-stranded (ds)DNA. Forms a right-handed helical filament on oriC DNA; dsDNA binds to the exterior of the filament while single-stranded (ss)DNA is stabiized in the filament's interior. The ATP-DnaA-oriC complex binds and stabilizes one strand of the AT-rich DNA unwinding element (DUE), permitting loading of DNA polymerase. After initiation quickly degrades to an ADP-DnaA complex that is not apt for DNA replication. Binds acidic phospholipids.</text>
</comment>
<dbReference type="GO" id="GO:0008289">
    <property type="term" value="F:lipid binding"/>
    <property type="evidence" value="ECO:0007669"/>
    <property type="project" value="UniProtKB-KW"/>
</dbReference>
<dbReference type="InterPro" id="IPR013159">
    <property type="entry name" value="DnaA_C"/>
</dbReference>
<feature type="binding site" evidence="8">
    <location>
        <position position="207"/>
    </location>
    <ligand>
        <name>ATP</name>
        <dbReference type="ChEBI" id="CHEBI:30616"/>
    </ligand>
</feature>
<dbReference type="FunFam" id="3.40.50.300:FF:000150">
    <property type="entry name" value="Chromosomal replication initiator protein DnaA"/>
    <property type="match status" value="1"/>
</dbReference>
<dbReference type="GO" id="GO:0006270">
    <property type="term" value="P:DNA replication initiation"/>
    <property type="evidence" value="ECO:0007669"/>
    <property type="project" value="UniProtKB-UniRule"/>
</dbReference>
<organism evidence="15 16">
    <name type="scientific">Eubacterium barkeri</name>
    <name type="common">Clostridium barkeri</name>
    <dbReference type="NCBI Taxonomy" id="1528"/>
    <lineage>
        <taxon>Bacteria</taxon>
        <taxon>Bacillati</taxon>
        <taxon>Bacillota</taxon>
        <taxon>Clostridia</taxon>
        <taxon>Eubacteriales</taxon>
        <taxon>Eubacteriaceae</taxon>
        <taxon>Eubacterium</taxon>
    </lineage>
</organism>
<reference evidence="16" key="1">
    <citation type="submission" date="2016-10" db="EMBL/GenBank/DDBJ databases">
        <authorList>
            <person name="Varghese N."/>
            <person name="Submissions S."/>
        </authorList>
    </citation>
    <scope>NUCLEOTIDE SEQUENCE [LARGE SCALE GENOMIC DNA]</scope>
    <source>
        <strain evidence="16">VPI 5359</strain>
    </source>
</reference>
<evidence type="ECO:0000256" key="10">
    <source>
        <dbReference type="RuleBase" id="RU000577"/>
    </source>
</evidence>
<evidence type="ECO:0000313" key="16">
    <source>
        <dbReference type="Proteomes" id="UP000199652"/>
    </source>
</evidence>
<dbReference type="GO" id="GO:0005524">
    <property type="term" value="F:ATP binding"/>
    <property type="evidence" value="ECO:0007669"/>
    <property type="project" value="UniProtKB-UniRule"/>
</dbReference>
<dbReference type="SUPFAM" id="SSF48295">
    <property type="entry name" value="TrpR-like"/>
    <property type="match status" value="1"/>
</dbReference>
<name>A0A1H3F4P5_EUBBA</name>
<dbReference type="OrthoDB" id="9807019at2"/>
<dbReference type="InterPro" id="IPR001957">
    <property type="entry name" value="Chromosome_initiator_DnaA"/>
</dbReference>
<dbReference type="InterPro" id="IPR010921">
    <property type="entry name" value="Trp_repressor/repl_initiator"/>
</dbReference>
<evidence type="ECO:0000256" key="4">
    <source>
        <dbReference type="ARBA" id="ARBA00022741"/>
    </source>
</evidence>
<comment type="subcellular location">
    <subcellularLocation>
        <location evidence="8">Cytoplasm</location>
    </subcellularLocation>
</comment>
<feature type="domain" description="Chromosomal replication initiator DnaA C-terminal" evidence="14">
    <location>
        <begin position="407"/>
        <end position="476"/>
    </location>
</feature>